<dbReference type="PANTHER" id="PTHR11685">
    <property type="entry name" value="RBR FAMILY RING FINGER AND IBR DOMAIN-CONTAINING"/>
    <property type="match status" value="1"/>
</dbReference>
<evidence type="ECO:0000259" key="12">
    <source>
        <dbReference type="PROSITE" id="PS51873"/>
    </source>
</evidence>
<evidence type="ECO:0000256" key="10">
    <source>
        <dbReference type="ARBA" id="ARBA00022833"/>
    </source>
</evidence>
<evidence type="ECO:0000256" key="1">
    <source>
        <dbReference type="ARBA" id="ARBA00001798"/>
    </source>
</evidence>
<keyword evidence="5" id="KW-0808">Transferase</keyword>
<dbReference type="InterPro" id="IPR013083">
    <property type="entry name" value="Znf_RING/FYVE/PHD"/>
</dbReference>
<evidence type="ECO:0000256" key="2">
    <source>
        <dbReference type="ARBA" id="ARBA00001947"/>
    </source>
</evidence>
<evidence type="ECO:0000256" key="8">
    <source>
        <dbReference type="ARBA" id="ARBA00022771"/>
    </source>
</evidence>
<dbReference type="AlphaFoldDB" id="A0A5N6KXQ9"/>
<dbReference type="InterPro" id="IPR017907">
    <property type="entry name" value="Znf_RING_CS"/>
</dbReference>
<dbReference type="PROSITE" id="PS51873">
    <property type="entry name" value="TRIAD"/>
    <property type="match status" value="1"/>
</dbReference>
<dbReference type="Proteomes" id="UP000327013">
    <property type="component" value="Unassembled WGS sequence"/>
</dbReference>
<keyword evidence="8" id="KW-0863">Zinc-finger</keyword>
<dbReference type="InterPro" id="IPR044066">
    <property type="entry name" value="TRIAD_supradom"/>
</dbReference>
<dbReference type="EC" id="2.3.2.31" evidence="4"/>
<protein>
    <recommendedName>
        <fullName evidence="4">RBR-type E3 ubiquitin transferase</fullName>
        <ecNumber evidence="4">2.3.2.31</ecNumber>
    </recommendedName>
</protein>
<comment type="caution">
    <text evidence="13">The sequence shown here is derived from an EMBL/GenBank/DDBJ whole genome shotgun (WGS) entry which is preliminary data.</text>
</comment>
<keyword evidence="7" id="KW-0677">Repeat</keyword>
<accession>A0A5N6KXQ9</accession>
<dbReference type="SUPFAM" id="SSF57850">
    <property type="entry name" value="RING/U-box"/>
    <property type="match status" value="2"/>
</dbReference>
<dbReference type="EMBL" id="VIBQ01000017">
    <property type="protein sequence ID" value="KAB8360585.1"/>
    <property type="molecule type" value="Genomic_DNA"/>
</dbReference>
<organism evidence="13 14">
    <name type="scientific">Carpinus fangiana</name>
    <dbReference type="NCBI Taxonomy" id="176857"/>
    <lineage>
        <taxon>Eukaryota</taxon>
        <taxon>Viridiplantae</taxon>
        <taxon>Streptophyta</taxon>
        <taxon>Embryophyta</taxon>
        <taxon>Tracheophyta</taxon>
        <taxon>Spermatophyta</taxon>
        <taxon>Magnoliopsida</taxon>
        <taxon>eudicotyledons</taxon>
        <taxon>Gunneridae</taxon>
        <taxon>Pentapetalae</taxon>
        <taxon>rosids</taxon>
        <taxon>fabids</taxon>
        <taxon>Fagales</taxon>
        <taxon>Betulaceae</taxon>
        <taxon>Carpinus</taxon>
    </lineage>
</organism>
<evidence type="ECO:0000313" key="13">
    <source>
        <dbReference type="EMBL" id="KAB8360585.1"/>
    </source>
</evidence>
<evidence type="ECO:0000256" key="6">
    <source>
        <dbReference type="ARBA" id="ARBA00022723"/>
    </source>
</evidence>
<dbReference type="Gene3D" id="1.20.120.1750">
    <property type="match status" value="1"/>
</dbReference>
<proteinExistence type="predicted"/>
<evidence type="ECO:0000256" key="4">
    <source>
        <dbReference type="ARBA" id="ARBA00012251"/>
    </source>
</evidence>
<dbReference type="UniPathway" id="UPA00143"/>
<feature type="domain" description="RING-type" evidence="12">
    <location>
        <begin position="183"/>
        <end position="377"/>
    </location>
</feature>
<comment type="catalytic activity">
    <reaction evidence="1">
        <text>[E2 ubiquitin-conjugating enzyme]-S-ubiquitinyl-L-cysteine + [acceptor protein]-L-lysine = [E2 ubiquitin-conjugating enzyme]-L-cysteine + [acceptor protein]-N(6)-ubiquitinyl-L-lysine.</text>
        <dbReference type="EC" id="2.3.2.31"/>
    </reaction>
</comment>
<comment type="pathway">
    <text evidence="3">Protein modification; protein ubiquitination.</text>
</comment>
<evidence type="ECO:0000256" key="7">
    <source>
        <dbReference type="ARBA" id="ARBA00022737"/>
    </source>
</evidence>
<sequence length="519" mass="59287">MASILEYDVDALDAHLIFALQLEDATHILDSAKGKSRANDVNDQDFAFRLLQQDLQRYADIERDRSYARSITRAIQTDHQIILEEVEAEKAAARDRRLASSLESQALSSSAAVPQEAECQDQVFEQDYFAKLTALYISELDGARLLSRDDNDVQDQHEEEVEEKQIGESSREGARSAHKARPRTRLCRICWDTKKFFEIARLPCNHEYCRDCLSTLFKSSLVDESLFPPRCCRQQIPLAGVRIFLDPQVAKDFEVKSPELSTPNRTYCSNLECSTWIPPSDISDDIAVCQKCEERTCTICKKSSHTGDCPEDEGLRQLLETARTNHWQRCYECKRVVDLNFGCNHITCRCGAQFCYVCGERWKECQCEQWQEGRLYARAEELLARDGNEPRPNIVDELPAEDAPAEAGNEPQAADDDLILAVAEDEPIIDDTVVIEEEPAAEEPEGLWASMIASSEGRQRRIADIMTHLQTNHDCSHLKWKYIGGPNQCEECSHFLPEYIFECKRCNIRACNRCRRNRL</sequence>
<evidence type="ECO:0000256" key="3">
    <source>
        <dbReference type="ARBA" id="ARBA00004906"/>
    </source>
</evidence>
<dbReference type="GO" id="GO:0061630">
    <property type="term" value="F:ubiquitin protein ligase activity"/>
    <property type="evidence" value="ECO:0007669"/>
    <property type="project" value="UniProtKB-EC"/>
</dbReference>
<dbReference type="GO" id="GO:0008270">
    <property type="term" value="F:zinc ion binding"/>
    <property type="evidence" value="ECO:0007669"/>
    <property type="project" value="UniProtKB-KW"/>
</dbReference>
<keyword evidence="14" id="KW-1185">Reference proteome</keyword>
<gene>
    <name evidence="13" type="ORF">FH972_024325</name>
</gene>
<dbReference type="Pfam" id="PF26200">
    <property type="entry name" value="Rcat_RNF216"/>
    <property type="match status" value="1"/>
</dbReference>
<dbReference type="CDD" id="cd20335">
    <property type="entry name" value="BRcat_RBR"/>
    <property type="match status" value="1"/>
</dbReference>
<dbReference type="CDD" id="cd22584">
    <property type="entry name" value="Rcat_RBR_unk"/>
    <property type="match status" value="1"/>
</dbReference>
<feature type="region of interest" description="Disordered" evidence="11">
    <location>
        <begin position="148"/>
        <end position="177"/>
    </location>
</feature>
<dbReference type="Gene3D" id="3.30.40.10">
    <property type="entry name" value="Zinc/RING finger domain, C3HC4 (zinc finger)"/>
    <property type="match status" value="1"/>
</dbReference>
<dbReference type="OrthoDB" id="10009520at2759"/>
<dbReference type="GO" id="GO:0016567">
    <property type="term" value="P:protein ubiquitination"/>
    <property type="evidence" value="ECO:0007669"/>
    <property type="project" value="UniProtKB-UniPathway"/>
</dbReference>
<name>A0A5N6KXQ9_9ROSI</name>
<evidence type="ECO:0000256" key="9">
    <source>
        <dbReference type="ARBA" id="ARBA00022786"/>
    </source>
</evidence>
<dbReference type="InterPro" id="IPR031127">
    <property type="entry name" value="E3_UB_ligase_RBR"/>
</dbReference>
<keyword evidence="9" id="KW-0833">Ubl conjugation pathway</keyword>
<keyword evidence="6" id="KW-0479">Metal-binding</keyword>
<evidence type="ECO:0000256" key="5">
    <source>
        <dbReference type="ARBA" id="ARBA00022679"/>
    </source>
</evidence>
<keyword evidence="10" id="KW-0862">Zinc</keyword>
<reference evidence="13 14" key="1">
    <citation type="submission" date="2019-06" db="EMBL/GenBank/DDBJ databases">
        <title>A chromosomal-level reference genome of Carpinus fangiana (Coryloideae, Betulaceae).</title>
        <authorList>
            <person name="Yang X."/>
            <person name="Wang Z."/>
            <person name="Zhang L."/>
            <person name="Hao G."/>
            <person name="Liu J."/>
            <person name="Yang Y."/>
        </authorList>
    </citation>
    <scope>NUCLEOTIDE SEQUENCE [LARGE SCALE GENOMIC DNA]</scope>
    <source>
        <strain evidence="13">Cfa_2016G</strain>
        <tissue evidence="13">Leaf</tissue>
    </source>
</reference>
<feature type="compositionally biased region" description="Basic and acidic residues" evidence="11">
    <location>
        <begin position="163"/>
        <end position="175"/>
    </location>
</feature>
<dbReference type="PROSITE" id="PS00518">
    <property type="entry name" value="ZF_RING_1"/>
    <property type="match status" value="1"/>
</dbReference>
<dbReference type="Pfam" id="PF01485">
    <property type="entry name" value="IBR"/>
    <property type="match status" value="1"/>
</dbReference>
<evidence type="ECO:0000313" key="14">
    <source>
        <dbReference type="Proteomes" id="UP000327013"/>
    </source>
</evidence>
<dbReference type="InterPro" id="IPR002867">
    <property type="entry name" value="IBR_dom"/>
</dbReference>
<comment type="cofactor">
    <cofactor evidence="2">
        <name>Zn(2+)</name>
        <dbReference type="ChEBI" id="CHEBI:29105"/>
    </cofactor>
</comment>
<evidence type="ECO:0000256" key="11">
    <source>
        <dbReference type="SAM" id="MobiDB-lite"/>
    </source>
</evidence>